<proteinExistence type="predicted"/>
<dbReference type="eggNOG" id="KOG1062">
    <property type="taxonomic scope" value="Eukaryota"/>
</dbReference>
<feature type="region of interest" description="Disordered" evidence="5">
    <location>
        <begin position="878"/>
        <end position="905"/>
    </location>
</feature>
<organism evidence="7 8">
    <name type="scientific">Serendipita indica (strain DSM 11827)</name>
    <name type="common">Root endophyte fungus</name>
    <name type="synonym">Piriformospora indica</name>
    <dbReference type="NCBI Taxonomy" id="1109443"/>
    <lineage>
        <taxon>Eukaryota</taxon>
        <taxon>Fungi</taxon>
        <taxon>Dikarya</taxon>
        <taxon>Basidiomycota</taxon>
        <taxon>Agaricomycotina</taxon>
        <taxon>Agaricomycetes</taxon>
        <taxon>Sebacinales</taxon>
        <taxon>Serendipitaceae</taxon>
        <taxon>Serendipita</taxon>
    </lineage>
</organism>
<dbReference type="Gene3D" id="1.25.10.10">
    <property type="entry name" value="Leucine-rich Repeat Variant"/>
    <property type="match status" value="1"/>
</dbReference>
<dbReference type="Pfam" id="PF01602">
    <property type="entry name" value="Adaptin_N"/>
    <property type="match status" value="1"/>
</dbReference>
<dbReference type="HOGENOM" id="CLU_016899_0_0_1"/>
<keyword evidence="2" id="KW-0813">Transport</keyword>
<dbReference type="InParanoid" id="G4TMD2"/>
<comment type="caution">
    <text evidence="7">The sequence shown here is derived from an EMBL/GenBank/DDBJ whole genome shotgun (WGS) entry which is preliminary data.</text>
</comment>
<keyword evidence="3" id="KW-0653">Protein transport</keyword>
<reference evidence="7 8" key="1">
    <citation type="journal article" date="2011" name="PLoS Pathog.">
        <title>Endophytic Life Strategies Decoded by Genome and Transcriptome Analyses of the Mutualistic Root Symbiont Piriformospora indica.</title>
        <authorList>
            <person name="Zuccaro A."/>
            <person name="Lahrmann U."/>
            <person name="Guldener U."/>
            <person name="Langen G."/>
            <person name="Pfiffi S."/>
            <person name="Biedenkopf D."/>
            <person name="Wong P."/>
            <person name="Samans B."/>
            <person name="Grimm C."/>
            <person name="Basiewicz M."/>
            <person name="Murat C."/>
            <person name="Martin F."/>
            <person name="Kogel K.H."/>
        </authorList>
    </citation>
    <scope>NUCLEOTIDE SEQUENCE [LARGE SCALE GENOMIC DNA]</scope>
    <source>
        <strain evidence="7 8">DSM 11827</strain>
    </source>
</reference>
<dbReference type="GO" id="GO:0016192">
    <property type="term" value="P:vesicle-mediated transport"/>
    <property type="evidence" value="ECO:0007669"/>
    <property type="project" value="InterPro"/>
</dbReference>
<evidence type="ECO:0000259" key="6">
    <source>
        <dbReference type="Pfam" id="PF01602"/>
    </source>
</evidence>
<dbReference type="InterPro" id="IPR050840">
    <property type="entry name" value="Adaptor_Complx_Large_Subunit"/>
</dbReference>
<evidence type="ECO:0000256" key="1">
    <source>
        <dbReference type="ARBA" id="ARBA00004308"/>
    </source>
</evidence>
<name>G4TMD2_SERID</name>
<dbReference type="PANTHER" id="PTHR22780">
    <property type="entry name" value="ADAPTIN, ALPHA/GAMMA/EPSILON"/>
    <property type="match status" value="1"/>
</dbReference>
<feature type="domain" description="Clathrin/coatomer adaptor adaptin-like N-terminal" evidence="6">
    <location>
        <begin position="112"/>
        <end position="383"/>
    </location>
</feature>
<feature type="compositionally biased region" description="Polar residues" evidence="5">
    <location>
        <begin position="834"/>
        <end position="863"/>
    </location>
</feature>
<dbReference type="InterPro" id="IPR011989">
    <property type="entry name" value="ARM-like"/>
</dbReference>
<evidence type="ECO:0000256" key="5">
    <source>
        <dbReference type="SAM" id="MobiDB-lite"/>
    </source>
</evidence>
<evidence type="ECO:0000313" key="7">
    <source>
        <dbReference type="EMBL" id="CCA72474.1"/>
    </source>
</evidence>
<dbReference type="InterPro" id="IPR016024">
    <property type="entry name" value="ARM-type_fold"/>
</dbReference>
<evidence type="ECO:0000256" key="4">
    <source>
        <dbReference type="ARBA" id="ARBA00023136"/>
    </source>
</evidence>
<dbReference type="Proteomes" id="UP000007148">
    <property type="component" value="Unassembled WGS sequence"/>
</dbReference>
<accession>G4TMD2</accession>
<dbReference type="OMA" id="IGYLFCA"/>
<dbReference type="OrthoDB" id="29308at2759"/>
<feature type="compositionally biased region" description="Low complexity" evidence="5">
    <location>
        <begin position="561"/>
        <end position="583"/>
    </location>
</feature>
<dbReference type="STRING" id="1109443.G4TMD2"/>
<keyword evidence="8" id="KW-1185">Reference proteome</keyword>
<gene>
    <name evidence="7" type="ORF">PIIN_06409</name>
</gene>
<feature type="region of interest" description="Disordered" evidence="5">
    <location>
        <begin position="742"/>
        <end position="863"/>
    </location>
</feature>
<evidence type="ECO:0000256" key="3">
    <source>
        <dbReference type="ARBA" id="ARBA00022927"/>
    </source>
</evidence>
<protein>
    <recommendedName>
        <fullName evidence="6">Clathrin/coatomer adaptor adaptin-like N-terminal domain-containing protein</fullName>
    </recommendedName>
</protein>
<dbReference type="GO" id="GO:0030117">
    <property type="term" value="C:membrane coat"/>
    <property type="evidence" value="ECO:0007669"/>
    <property type="project" value="InterPro"/>
</dbReference>
<feature type="region of interest" description="Disordered" evidence="5">
    <location>
        <begin position="561"/>
        <end position="589"/>
    </location>
</feature>
<dbReference type="GO" id="GO:0012505">
    <property type="term" value="C:endomembrane system"/>
    <property type="evidence" value="ECO:0007669"/>
    <property type="project" value="UniProtKB-SubCell"/>
</dbReference>
<dbReference type="SUPFAM" id="SSF48371">
    <property type="entry name" value="ARM repeat"/>
    <property type="match status" value="1"/>
</dbReference>
<evidence type="ECO:0000256" key="2">
    <source>
        <dbReference type="ARBA" id="ARBA00022448"/>
    </source>
</evidence>
<keyword evidence="4" id="KW-0472">Membrane</keyword>
<dbReference type="AlphaFoldDB" id="G4TMD2"/>
<dbReference type="InterPro" id="IPR002553">
    <property type="entry name" value="Clathrin/coatomer_adapt-like_N"/>
</dbReference>
<sequence length="1020" mass="112073">MENVTYTSSGALSRQHYALVSKQEQAASALEAERVTWDAYEEIKSRMGKRPRQTGSSSSIANLFAAGARDWGLSLPSSSVAWNPKQTREDLLLLLYCRNSSMESTRVISKDDLQFALPAALTLAEAGKTVDERRTGYLFCSEIISPNHEAHLLIINTVRKDLDSTFVPRILLALDYLISSPNADAIPAVLTRLETLLAYKSPQVRCRALHAFRILGALDPEILHHCLDTLPKRIQDHDISVRIAALLLLEACFERNVVDLKTTGDSLMEIIRSFKFKQSKLPQHQIALVLRAVDILGRIMPNFEADREIFATILFQLGERAGARQAWALVISIFRALSRVPEQEILVLFARRVAKGKDVTHPLSFLHTLLRTKDPNSTRILLQILSVLPAVVWAGGTTNVRMPVDRVSTVFDTGEHTPNENVHAEIDAADLFGESVDKEPPASSLPEDQTETTKVTFAALFDESSVGALIGFLKARDMEIRKLAILVFTKADPSPAGFVSQYMTQLLSALAERQGSVDDSDQRYQCELACQALEVAEVLHSDDGAAYAHAVIDILQRADGHSLSSHPTSPTSSNKSTTSTGTRRSGKGRGGVIEAAVEKVLSIARKDDVFLQSFAGYLLPRHIGTPKGHISVTLLVVTAAIACEASGTPLNTAQILLDSFGQLLTSVSLTIQEMLLLAMLRLSAIEGIQLEQATALIEDLRLKSRKHIADRCLQCLDQISNLPKFRKKLSVLSSMTIPALLSTLEPPRQPEAPRGAIHEGGEPTNLARKKFDPAPLRYTAYEPAEKTAGHSRKPSQSLHTDLLKSRLPGQRQSSSTSKGDDLIQLSILGRSTDRTPTSSLFSGQNENNDNESPFATTISTTLSDLGPPPFLSRTISPPVSPQLSPRRPIHSPLHSPGVKTPSERSPVARALQLQSNAKIVDTEINFDIEWDRLGAQTSTTSRGWFEGEIAAILDMLRKRQSLIKLTTILHDGTEAKLHVRVNNQTGLLRLRQEEDQSTLWLLRSSDSALRGTVKSVLQEN</sequence>
<evidence type="ECO:0000313" key="8">
    <source>
        <dbReference type="Proteomes" id="UP000007148"/>
    </source>
</evidence>
<comment type="subcellular location">
    <subcellularLocation>
        <location evidence="1">Endomembrane system</location>
    </subcellularLocation>
</comment>
<dbReference type="EMBL" id="CAFZ01000166">
    <property type="protein sequence ID" value="CCA72474.1"/>
    <property type="molecule type" value="Genomic_DNA"/>
</dbReference>
<dbReference type="GO" id="GO:0006886">
    <property type="term" value="P:intracellular protein transport"/>
    <property type="evidence" value="ECO:0007669"/>
    <property type="project" value="InterPro"/>
</dbReference>